<dbReference type="InterPro" id="IPR036465">
    <property type="entry name" value="vWFA_dom_sf"/>
</dbReference>
<proteinExistence type="predicted"/>
<sequence>MTVFEWLHFNRPTWLLLIPIVWLLASLFSWQRSDKALKTIVAAHLLPFLTDTNHSGSIQKWLGLVSISLFVIGLSGISFSKTETELYSPKQKTVFIVDQSLSLYATDVRPNRLTRQKQILRDILNGDLEGEMALIAYAGAAYVVSPFTQDRKTLTHFLVALDPLIMPLYGSNLADALDLAQQLINPEDTPYTSFIVLTDDITAADEAQLTKVANAKISLEIISLGTAEGATMQLPDGQILRHEGITARAKTPVEQIEKATIAAGGHYYDHQISATQLAQVGHHASTAQQATKSQFSGLTWQEQGHWFALPFLCWLLWQFRSGYILMLLLAVGLSGKEATASPLDWFKTNDQRAQQAFDQGDWQSAAELFQEQRWKAASHYAGEAYDKAAQQLQPIANSAADFYNLGNALALQQDLKAAAKAYQEALARQPDLQAAKENLNYVQKQLDEQAQQQQEQQNPQQSDDSSPSDSDTDQEPPSSPQKSNDDVNKKPQKQDNNSENRDNQKDSNASDSTRSEPNEHSQAEQQQALEQWLRQIQDDPGTLLQRKLWYLHQERRNENRFNQEEGRQPW</sequence>
<evidence type="ECO:0000256" key="2">
    <source>
        <dbReference type="SAM" id="MobiDB-lite"/>
    </source>
</evidence>
<accession>A0A0K6IGI0</accession>
<dbReference type="EMBL" id="CYHG01000001">
    <property type="protein sequence ID" value="CUB02209.1"/>
    <property type="molecule type" value="Genomic_DNA"/>
</dbReference>
<keyword evidence="3" id="KW-1133">Transmembrane helix</keyword>
<keyword evidence="3" id="KW-0812">Transmembrane</keyword>
<dbReference type="SUPFAM" id="SSF53300">
    <property type="entry name" value="vWA-like"/>
    <property type="match status" value="1"/>
</dbReference>
<dbReference type="InterPro" id="IPR019734">
    <property type="entry name" value="TPR_rpt"/>
</dbReference>
<feature type="domain" description="VWFA" evidence="4">
    <location>
        <begin position="93"/>
        <end position="199"/>
    </location>
</feature>
<feature type="compositionally biased region" description="Low complexity" evidence="2">
    <location>
        <begin position="523"/>
        <end position="534"/>
    </location>
</feature>
<evidence type="ECO:0000313" key="5">
    <source>
        <dbReference type="EMBL" id="CUB02209.1"/>
    </source>
</evidence>
<keyword evidence="3" id="KW-0472">Membrane</keyword>
<keyword evidence="1" id="KW-0802">TPR repeat</keyword>
<evidence type="ECO:0000259" key="4">
    <source>
        <dbReference type="Pfam" id="PF13519"/>
    </source>
</evidence>
<feature type="repeat" description="TPR" evidence="1">
    <location>
        <begin position="399"/>
        <end position="432"/>
    </location>
</feature>
<feature type="region of interest" description="Disordered" evidence="2">
    <location>
        <begin position="447"/>
        <end position="534"/>
    </location>
</feature>
<dbReference type="AlphaFoldDB" id="A0A0K6IGI0"/>
<organism evidence="5 6">
    <name type="scientific">Marinomonas fungiae</name>
    <dbReference type="NCBI Taxonomy" id="1137284"/>
    <lineage>
        <taxon>Bacteria</taxon>
        <taxon>Pseudomonadati</taxon>
        <taxon>Pseudomonadota</taxon>
        <taxon>Gammaproteobacteria</taxon>
        <taxon>Oceanospirillales</taxon>
        <taxon>Oceanospirillaceae</taxon>
        <taxon>Marinomonas</taxon>
    </lineage>
</organism>
<name>A0A0K6IGI0_9GAMM</name>
<dbReference type="Pfam" id="PF13519">
    <property type="entry name" value="VWA_2"/>
    <property type="match status" value="1"/>
</dbReference>
<dbReference type="OrthoDB" id="9807628at2"/>
<dbReference type="InterPro" id="IPR050768">
    <property type="entry name" value="UPF0353/GerABKA_families"/>
</dbReference>
<dbReference type="InterPro" id="IPR011990">
    <property type="entry name" value="TPR-like_helical_dom_sf"/>
</dbReference>
<feature type="compositionally biased region" description="Basic and acidic residues" evidence="2">
    <location>
        <begin position="483"/>
        <end position="505"/>
    </location>
</feature>
<evidence type="ECO:0000256" key="1">
    <source>
        <dbReference type="PROSITE-ProRule" id="PRU00339"/>
    </source>
</evidence>
<dbReference type="Gene3D" id="3.40.50.410">
    <property type="entry name" value="von Willebrand factor, type A domain"/>
    <property type="match status" value="1"/>
</dbReference>
<dbReference type="RefSeq" id="WP_055461196.1">
    <property type="nucleotide sequence ID" value="NZ_CYHG01000001.1"/>
</dbReference>
<protein>
    <submittedName>
        <fullName evidence="5">Tetratricopeptide repeat/von Willebrand factor type A domain</fullName>
    </submittedName>
</protein>
<gene>
    <name evidence="5" type="ORF">Ga0061065_10139</name>
</gene>
<dbReference type="InterPro" id="IPR002035">
    <property type="entry name" value="VWF_A"/>
</dbReference>
<feature type="transmembrane region" description="Helical" evidence="3">
    <location>
        <begin position="61"/>
        <end position="79"/>
    </location>
</feature>
<feature type="compositionally biased region" description="Low complexity" evidence="2">
    <location>
        <begin position="448"/>
        <end position="469"/>
    </location>
</feature>
<dbReference type="Gene3D" id="1.25.40.10">
    <property type="entry name" value="Tetratricopeptide repeat domain"/>
    <property type="match status" value="1"/>
</dbReference>
<dbReference type="PANTHER" id="PTHR22550">
    <property type="entry name" value="SPORE GERMINATION PROTEIN"/>
    <property type="match status" value="1"/>
</dbReference>
<feature type="transmembrane region" description="Helical" evidence="3">
    <location>
        <begin position="12"/>
        <end position="30"/>
    </location>
</feature>
<dbReference type="STRING" id="1137284.GCA_001418205_00038"/>
<evidence type="ECO:0000313" key="6">
    <source>
        <dbReference type="Proteomes" id="UP000182769"/>
    </source>
</evidence>
<feature type="compositionally biased region" description="Basic and acidic residues" evidence="2">
    <location>
        <begin position="513"/>
        <end position="522"/>
    </location>
</feature>
<dbReference type="SUPFAM" id="SSF48452">
    <property type="entry name" value="TPR-like"/>
    <property type="match status" value="1"/>
</dbReference>
<dbReference type="PANTHER" id="PTHR22550:SF14">
    <property type="entry name" value="VWFA DOMAIN-CONTAINING PROTEIN"/>
    <property type="match status" value="1"/>
</dbReference>
<keyword evidence="6" id="KW-1185">Reference proteome</keyword>
<reference evidence="6" key="1">
    <citation type="submission" date="2015-08" db="EMBL/GenBank/DDBJ databases">
        <authorList>
            <person name="Varghese N."/>
        </authorList>
    </citation>
    <scope>NUCLEOTIDE SEQUENCE [LARGE SCALE GENOMIC DNA]</scope>
    <source>
        <strain evidence="6">JCM 18476</strain>
    </source>
</reference>
<evidence type="ECO:0000256" key="3">
    <source>
        <dbReference type="SAM" id="Phobius"/>
    </source>
</evidence>
<dbReference type="PROSITE" id="PS50005">
    <property type="entry name" value="TPR"/>
    <property type="match status" value="1"/>
</dbReference>
<dbReference type="Proteomes" id="UP000182769">
    <property type="component" value="Unassembled WGS sequence"/>
</dbReference>
<dbReference type="SMART" id="SM00028">
    <property type="entry name" value="TPR"/>
    <property type="match status" value="1"/>
</dbReference>